<dbReference type="RefSeq" id="WP_058863693.1">
    <property type="nucleotide sequence ID" value="NZ_LPXO01000015.1"/>
</dbReference>
<dbReference type="AlphaFoldDB" id="A0A0W7WF29"/>
<keyword evidence="4" id="KW-0560">Oxidoreductase</keyword>
<feature type="domain" description="FAD/NAD(P)-binding" evidence="5">
    <location>
        <begin position="2"/>
        <end position="47"/>
    </location>
</feature>
<keyword evidence="3" id="KW-0274">FAD</keyword>
<dbReference type="InterPro" id="IPR036188">
    <property type="entry name" value="FAD/NAD-bd_sf"/>
</dbReference>
<dbReference type="PANTHER" id="PTHR43735:SF3">
    <property type="entry name" value="FERROPTOSIS SUPPRESSOR PROTEIN 1"/>
    <property type="match status" value="1"/>
</dbReference>
<evidence type="ECO:0000313" key="7">
    <source>
        <dbReference type="Proteomes" id="UP000054396"/>
    </source>
</evidence>
<gene>
    <name evidence="6" type="ORF">AVJ23_18390</name>
</gene>
<dbReference type="STRING" id="1685382.AVJ23_18390"/>
<organism evidence="6 7">
    <name type="scientific">Pseudoponticoccus marisrubri</name>
    <dbReference type="NCBI Taxonomy" id="1685382"/>
    <lineage>
        <taxon>Bacteria</taxon>
        <taxon>Pseudomonadati</taxon>
        <taxon>Pseudomonadota</taxon>
        <taxon>Alphaproteobacteria</taxon>
        <taxon>Rhodobacterales</taxon>
        <taxon>Roseobacteraceae</taxon>
        <taxon>Pseudoponticoccus</taxon>
    </lineage>
</organism>
<evidence type="ECO:0000259" key="5">
    <source>
        <dbReference type="Pfam" id="PF07992"/>
    </source>
</evidence>
<reference evidence="6 7" key="1">
    <citation type="submission" date="2015-12" db="EMBL/GenBank/DDBJ databases">
        <authorList>
            <person name="Shamseldin A."/>
            <person name="Moawad H."/>
            <person name="Abd El-Rahim W.M."/>
            <person name="Sadowsky M.J."/>
        </authorList>
    </citation>
    <scope>NUCLEOTIDE SEQUENCE [LARGE SCALE GENOMIC DNA]</scope>
    <source>
        <strain evidence="6 7">SJ5A-1</strain>
    </source>
</reference>
<evidence type="ECO:0000256" key="2">
    <source>
        <dbReference type="ARBA" id="ARBA00022630"/>
    </source>
</evidence>
<dbReference type="SUPFAM" id="SSF51905">
    <property type="entry name" value="FAD/NAD(P)-binding domain"/>
    <property type="match status" value="1"/>
</dbReference>
<comment type="caution">
    <text evidence="6">The sequence shown here is derived from an EMBL/GenBank/DDBJ whole genome shotgun (WGS) entry which is preliminary data.</text>
</comment>
<protein>
    <submittedName>
        <fullName evidence="6">N-acyl homoserine lactone synthase</fullName>
    </submittedName>
</protein>
<dbReference type="Pfam" id="PF07992">
    <property type="entry name" value="Pyr_redox_2"/>
    <property type="match status" value="2"/>
</dbReference>
<comment type="similarity">
    <text evidence="1">Belongs to the FAD-dependent oxidoreductase family.</text>
</comment>
<evidence type="ECO:0000256" key="4">
    <source>
        <dbReference type="ARBA" id="ARBA00023002"/>
    </source>
</evidence>
<dbReference type="GO" id="GO:0050660">
    <property type="term" value="F:flavin adenine dinucleotide binding"/>
    <property type="evidence" value="ECO:0007669"/>
    <property type="project" value="TreeGrafter"/>
</dbReference>
<dbReference type="GO" id="GO:0004174">
    <property type="term" value="F:electron-transferring-flavoprotein dehydrogenase activity"/>
    <property type="evidence" value="ECO:0007669"/>
    <property type="project" value="TreeGrafter"/>
</dbReference>
<evidence type="ECO:0000313" key="6">
    <source>
        <dbReference type="EMBL" id="KUF09226.1"/>
    </source>
</evidence>
<keyword evidence="2" id="KW-0285">Flavoprotein</keyword>
<dbReference type="EMBL" id="LPXO01000015">
    <property type="protein sequence ID" value="KUF09226.1"/>
    <property type="molecule type" value="Genomic_DNA"/>
</dbReference>
<evidence type="ECO:0000256" key="3">
    <source>
        <dbReference type="ARBA" id="ARBA00022827"/>
    </source>
</evidence>
<dbReference type="PANTHER" id="PTHR43735">
    <property type="entry name" value="APOPTOSIS-INDUCING FACTOR 1"/>
    <property type="match status" value="1"/>
</dbReference>
<dbReference type="Proteomes" id="UP000054396">
    <property type="component" value="Unassembled WGS sequence"/>
</dbReference>
<feature type="domain" description="FAD/NAD(P)-binding" evidence="5">
    <location>
        <begin position="75"/>
        <end position="286"/>
    </location>
</feature>
<keyword evidence="7" id="KW-1185">Reference proteome</keyword>
<dbReference type="InterPro" id="IPR023753">
    <property type="entry name" value="FAD/NAD-binding_dom"/>
</dbReference>
<proteinExistence type="inferred from homology"/>
<sequence length="360" mass="38331">MSKRIAIVGGGYLGAELARSLEDTAEVTLIEQRSHFVHTSAMIRAVVTPELLDDALIPYDKLLSRGRVLQARATALDAEGVTLADGSRVAADYVVAATGSSNALPFKAKGDDIAWLRAQNAEAHARLVAAKTVAIVGAGAVGTELAGEIAHFMPDKTVYLISDQPALFPDQPAALGRALTVKLRHMGVKLVLGARAEDLPETTAPFEGTLTLSDGTRIEADLVFPVLGATASSELLTNLPGAEVTGQGRIKVDDWLRPSPQLPNLFAAGDVAATGDGMTVVATARQGPWLTKTLKALCAGRRVEDLPRYTPWRKAPILIPLGPRRGSSFLVLKTVGDLLTRQMKGKDLFIGKYQRAFGRR</sequence>
<evidence type="ECO:0000256" key="1">
    <source>
        <dbReference type="ARBA" id="ARBA00006442"/>
    </source>
</evidence>
<accession>A0A0W7WF29</accession>
<dbReference type="Gene3D" id="3.50.50.100">
    <property type="match status" value="1"/>
</dbReference>
<name>A0A0W7WF29_9RHOB</name>
<dbReference type="OrthoDB" id="9781621at2"/>
<dbReference type="PRINTS" id="PR00368">
    <property type="entry name" value="FADPNR"/>
</dbReference>
<dbReference type="GO" id="GO:0005737">
    <property type="term" value="C:cytoplasm"/>
    <property type="evidence" value="ECO:0007669"/>
    <property type="project" value="TreeGrafter"/>
</dbReference>